<dbReference type="CDD" id="cd00146">
    <property type="entry name" value="PKD"/>
    <property type="match status" value="1"/>
</dbReference>
<dbReference type="Pfam" id="PF01752">
    <property type="entry name" value="Peptidase_M9"/>
    <property type="match status" value="1"/>
</dbReference>
<evidence type="ECO:0000256" key="1">
    <source>
        <dbReference type="ARBA" id="ARBA00000424"/>
    </source>
</evidence>
<keyword evidence="6" id="KW-0964">Secreted</keyword>
<keyword evidence="12" id="KW-0106">Calcium</keyword>
<evidence type="ECO:0000256" key="12">
    <source>
        <dbReference type="ARBA" id="ARBA00022837"/>
    </source>
</evidence>
<evidence type="ECO:0000256" key="4">
    <source>
        <dbReference type="ARBA" id="ARBA00004613"/>
    </source>
</evidence>
<evidence type="ECO:0000313" key="19">
    <source>
        <dbReference type="EMBL" id="WUQ86922.1"/>
    </source>
</evidence>
<comment type="cofactor">
    <cofactor evidence="3">
        <name>Zn(2+)</name>
        <dbReference type="ChEBI" id="CHEBI:29105"/>
    </cofactor>
</comment>
<keyword evidence="20" id="KW-1185">Reference proteome</keyword>
<dbReference type="SUPFAM" id="SSF49299">
    <property type="entry name" value="PKD domain"/>
    <property type="match status" value="1"/>
</dbReference>
<feature type="chain" id="PRO_5045545548" description="microbial collagenase" evidence="17">
    <location>
        <begin position="28"/>
        <end position="857"/>
    </location>
</feature>
<dbReference type="InterPro" id="IPR000601">
    <property type="entry name" value="PKD_dom"/>
</dbReference>
<feature type="region of interest" description="Disordered" evidence="16">
    <location>
        <begin position="28"/>
        <end position="93"/>
    </location>
</feature>
<keyword evidence="15" id="KW-0865">Zymogen</keyword>
<comment type="subcellular location">
    <subcellularLocation>
        <location evidence="4">Secreted</location>
    </subcellularLocation>
</comment>
<evidence type="ECO:0000256" key="8">
    <source>
        <dbReference type="ARBA" id="ARBA00022723"/>
    </source>
</evidence>
<dbReference type="EMBL" id="CP108110">
    <property type="protein sequence ID" value="WUQ86922.1"/>
    <property type="molecule type" value="Genomic_DNA"/>
</dbReference>
<dbReference type="PRINTS" id="PR00931">
    <property type="entry name" value="MICOLLPTASE"/>
</dbReference>
<dbReference type="Pfam" id="PF18911">
    <property type="entry name" value="PKD_4"/>
    <property type="match status" value="1"/>
</dbReference>
<evidence type="ECO:0000256" key="6">
    <source>
        <dbReference type="ARBA" id="ARBA00022525"/>
    </source>
</evidence>
<evidence type="ECO:0000259" key="18">
    <source>
        <dbReference type="PROSITE" id="PS50093"/>
    </source>
</evidence>
<dbReference type="PANTHER" id="PTHR13062:SF9">
    <property type="entry name" value="MICROBIAL COLLAGENASE"/>
    <property type="match status" value="1"/>
</dbReference>
<organism evidence="19 20">
    <name type="scientific">Kitasatospora purpeofusca</name>
    <dbReference type="NCBI Taxonomy" id="67352"/>
    <lineage>
        <taxon>Bacteria</taxon>
        <taxon>Bacillati</taxon>
        <taxon>Actinomycetota</taxon>
        <taxon>Actinomycetes</taxon>
        <taxon>Kitasatosporales</taxon>
        <taxon>Streptomycetaceae</taxon>
        <taxon>Kitasatospora</taxon>
    </lineage>
</organism>
<dbReference type="Gene3D" id="2.60.120.380">
    <property type="match status" value="1"/>
</dbReference>
<dbReference type="Pfam" id="PF04151">
    <property type="entry name" value="PPC"/>
    <property type="match status" value="1"/>
</dbReference>
<keyword evidence="9 17" id="KW-0732">Signal</keyword>
<feature type="compositionally biased region" description="Low complexity" evidence="16">
    <location>
        <begin position="46"/>
        <end position="58"/>
    </location>
</feature>
<dbReference type="Gene3D" id="3.40.30.160">
    <property type="entry name" value="Collagenase ColT, N-terminal domain"/>
    <property type="match status" value="1"/>
</dbReference>
<dbReference type="EC" id="3.4.24.3" evidence="5"/>
<dbReference type="SMART" id="SM00089">
    <property type="entry name" value="PKD"/>
    <property type="match status" value="1"/>
</dbReference>
<dbReference type="RefSeq" id="WP_328957510.1">
    <property type="nucleotide sequence ID" value="NZ_CP108110.1"/>
</dbReference>
<evidence type="ECO:0000256" key="9">
    <source>
        <dbReference type="ARBA" id="ARBA00022729"/>
    </source>
</evidence>
<keyword evidence="11" id="KW-0862">Zinc</keyword>
<dbReference type="InterPro" id="IPR013783">
    <property type="entry name" value="Ig-like_fold"/>
</dbReference>
<keyword evidence="7" id="KW-0645">Protease</keyword>
<dbReference type="Gene3D" id="1.10.390.20">
    <property type="match status" value="1"/>
</dbReference>
<sequence>MPHVAKFLALILALFVAVGLFAPRAQAATTKTRPEFGGGSPTATSAGPAGIAPRPAIGDTPDAGGKNEPVPARDRAPISTASPDRSDTPSAAQRQAEIVKTFGAGAPKALAEQPCNIPDFTGRTGGDLVKAVKAADLGCINSLFNLVGTDARGAFNEAQMVSVSDALRDNAAAYPGDNSTSTGQLVLFLRAGYFVQWYHASDVGTYGTTLQTSIRGALDGFFNSAHSRDVTSANAGTLGEAITLIDSAQENVRYLPVVKRLLGAYDAATHNPANMGNALNSVFTVLWRGHQATGFVDAVTADPSVLDALYSFASANGALLGGDYTFLVYNATRELGRFAQYPALQPKVRPLLKGLVDHSSPTGNTAYQWAAVAEMADAYDKGNCSYYGTCDSAARLKSSVLTVSHTCSPSIRILAQALDSTQLATACSSLTGQDAYFHTVAKDNGPVADDKNTTIEVVVFHSSFDYRVFAASIYGINTDNGGMYLEGNPSEAGNQPRFLAYEAEWARPDFEVWNLNHEYTHYLDGRFDMYGDFDAGVKTPTIWWVEGFAEYVSYSYRKVNYDGAISAAGQHTYRLSALFDTTYENTNSERTYRWGYLAVRYMLEQHRADADAVLAKYRAGDWDGARTILTTTIGTRYDADFDTWLTACAAGACSGSTNPPGNQAPAAAFTASTSGLGVTFVNSSADSDGKITAYAWDFGDGTTDTTATPTKSYTKAGTYTVTLTVTDDKGATASARQDVTVGGGGGQSECAGADTRQLDKNCSRSNLSATTGNYAHFYLYLPAGVKELKLTSTGGTGNADLYYNATDWAYSDSYTAKSTTASNNSETLTITNPPAGYVFLSLYGQDGFTGANIKAEY</sequence>
<gene>
    <name evidence="19" type="ORF">OHA16_30530</name>
</gene>
<evidence type="ECO:0000256" key="5">
    <source>
        <dbReference type="ARBA" id="ARBA00012653"/>
    </source>
</evidence>
<dbReference type="GO" id="GO:0004222">
    <property type="term" value="F:metalloendopeptidase activity"/>
    <property type="evidence" value="ECO:0007669"/>
    <property type="project" value="UniProtKB-EC"/>
</dbReference>
<accession>A0ABZ1U6W2</accession>
<keyword evidence="14" id="KW-0482">Metalloprotease</keyword>
<keyword evidence="8" id="KW-0479">Metal-binding</keyword>
<dbReference type="InterPro" id="IPR002169">
    <property type="entry name" value="Peptidase_M9A/M9B"/>
</dbReference>
<evidence type="ECO:0000256" key="3">
    <source>
        <dbReference type="ARBA" id="ARBA00001947"/>
    </source>
</evidence>
<dbReference type="InterPro" id="IPR035986">
    <property type="entry name" value="PKD_dom_sf"/>
</dbReference>
<protein>
    <recommendedName>
        <fullName evidence="5">microbial collagenase</fullName>
        <ecNumber evidence="5">3.4.24.3</ecNumber>
    </recommendedName>
</protein>
<evidence type="ECO:0000256" key="11">
    <source>
        <dbReference type="ARBA" id="ARBA00022833"/>
    </source>
</evidence>
<comment type="catalytic activity">
    <reaction evidence="1">
        <text>Digestion of native collagen in the triple helical region at Xaa-|-Gly bonds. With synthetic peptides, a preference is shown for Gly at P3 and P1', Pro and Ala at P2 and P2', and hydroxyproline, Ala or Arg at P3'.</text>
        <dbReference type="EC" id="3.4.24.3"/>
    </reaction>
</comment>
<name>A0ABZ1U6W2_9ACTN</name>
<evidence type="ECO:0000256" key="17">
    <source>
        <dbReference type="SAM" id="SignalP"/>
    </source>
</evidence>
<dbReference type="Proteomes" id="UP001432222">
    <property type="component" value="Chromosome"/>
</dbReference>
<evidence type="ECO:0000256" key="2">
    <source>
        <dbReference type="ARBA" id="ARBA00001913"/>
    </source>
</evidence>
<reference evidence="19" key="1">
    <citation type="submission" date="2022-10" db="EMBL/GenBank/DDBJ databases">
        <title>The complete genomes of actinobacterial strains from the NBC collection.</title>
        <authorList>
            <person name="Joergensen T.S."/>
            <person name="Alvarez Arevalo M."/>
            <person name="Sterndorff E.B."/>
            <person name="Faurdal D."/>
            <person name="Vuksanovic O."/>
            <person name="Mourched A.-S."/>
            <person name="Charusanti P."/>
            <person name="Shaw S."/>
            <person name="Blin K."/>
            <person name="Weber T."/>
        </authorList>
    </citation>
    <scope>NUCLEOTIDE SEQUENCE</scope>
    <source>
        <strain evidence="19">NBC_00222</strain>
    </source>
</reference>
<evidence type="ECO:0000256" key="16">
    <source>
        <dbReference type="SAM" id="MobiDB-lite"/>
    </source>
</evidence>
<proteinExistence type="predicted"/>
<dbReference type="PANTHER" id="PTHR13062">
    <property type="entry name" value="COLLAGENASE"/>
    <property type="match status" value="1"/>
</dbReference>
<feature type="domain" description="PKD" evidence="18">
    <location>
        <begin position="661"/>
        <end position="741"/>
    </location>
</feature>
<evidence type="ECO:0000256" key="15">
    <source>
        <dbReference type="ARBA" id="ARBA00023145"/>
    </source>
</evidence>
<feature type="compositionally biased region" description="Polar residues" evidence="16">
    <location>
        <begin position="79"/>
        <end position="93"/>
    </location>
</feature>
<evidence type="ECO:0000256" key="13">
    <source>
        <dbReference type="ARBA" id="ARBA00023026"/>
    </source>
</evidence>
<comment type="cofactor">
    <cofactor evidence="2">
        <name>Ca(2+)</name>
        <dbReference type="ChEBI" id="CHEBI:29108"/>
    </cofactor>
</comment>
<dbReference type="Pfam" id="PF08453">
    <property type="entry name" value="Peptidase_M9_N"/>
    <property type="match status" value="1"/>
</dbReference>
<feature type="signal peptide" evidence="17">
    <location>
        <begin position="1"/>
        <end position="27"/>
    </location>
</feature>
<dbReference type="InterPro" id="IPR013661">
    <property type="entry name" value="Peptidase_M9_N_dom"/>
</dbReference>
<evidence type="ECO:0000256" key="10">
    <source>
        <dbReference type="ARBA" id="ARBA00022801"/>
    </source>
</evidence>
<evidence type="ECO:0000256" key="14">
    <source>
        <dbReference type="ARBA" id="ARBA00023049"/>
    </source>
</evidence>
<evidence type="ECO:0000256" key="7">
    <source>
        <dbReference type="ARBA" id="ARBA00022670"/>
    </source>
</evidence>
<keyword evidence="13" id="KW-0843">Virulence</keyword>
<dbReference type="InterPro" id="IPR007280">
    <property type="entry name" value="Peptidase_C_arc/bac"/>
</dbReference>
<dbReference type="Gene3D" id="2.60.40.10">
    <property type="entry name" value="Immunoglobulins"/>
    <property type="match status" value="1"/>
</dbReference>
<keyword evidence="10 19" id="KW-0378">Hydrolase</keyword>
<dbReference type="PROSITE" id="PS50093">
    <property type="entry name" value="PKD"/>
    <property type="match status" value="1"/>
</dbReference>
<dbReference type="InterPro" id="IPR022409">
    <property type="entry name" value="PKD/Chitinase_dom"/>
</dbReference>
<evidence type="ECO:0000313" key="20">
    <source>
        <dbReference type="Proteomes" id="UP001432222"/>
    </source>
</evidence>